<keyword evidence="2" id="KW-1185">Reference proteome</keyword>
<name>A0A5C5YRC4_9BACT</name>
<dbReference type="InterPro" id="IPR029060">
    <property type="entry name" value="PIN-like_dom_sf"/>
</dbReference>
<organism evidence="1 2">
    <name type="scientific">Posidoniimonas polymericola</name>
    <dbReference type="NCBI Taxonomy" id="2528002"/>
    <lineage>
        <taxon>Bacteria</taxon>
        <taxon>Pseudomonadati</taxon>
        <taxon>Planctomycetota</taxon>
        <taxon>Planctomycetia</taxon>
        <taxon>Pirellulales</taxon>
        <taxon>Lacipirellulaceae</taxon>
        <taxon>Posidoniimonas</taxon>
    </lineage>
</organism>
<dbReference type="InterPro" id="IPR039018">
    <property type="entry name" value="VapC20-like"/>
</dbReference>
<dbReference type="SUPFAM" id="SSF88723">
    <property type="entry name" value="PIN domain-like"/>
    <property type="match status" value="1"/>
</dbReference>
<accession>A0A5C5YRC4</accession>
<evidence type="ECO:0000313" key="1">
    <source>
        <dbReference type="EMBL" id="TWT77504.1"/>
    </source>
</evidence>
<dbReference type="Gene3D" id="3.40.50.1010">
    <property type="entry name" value="5'-nuclease"/>
    <property type="match status" value="1"/>
</dbReference>
<dbReference type="PANTHER" id="PTHR42188:SF1">
    <property type="entry name" value="23S RRNA-SPECIFIC ENDONUCLEASE VAPC20"/>
    <property type="match status" value="1"/>
</dbReference>
<dbReference type="GO" id="GO:0016075">
    <property type="term" value="P:rRNA catabolic process"/>
    <property type="evidence" value="ECO:0007669"/>
    <property type="project" value="TreeGrafter"/>
</dbReference>
<dbReference type="AlphaFoldDB" id="A0A5C5YRC4"/>
<sequence>MMDRRDQWHEAANKAWALLVAGPGRYVTTPQVMWECGNAMARTGHGEVVANLFQEMSEHGNLIDPSPSEVVAAWSAYRNAPAGGPSIVDCLSFEVMRRVGATESFTNDRHFAAAGFATLF</sequence>
<dbReference type="EMBL" id="SJPO01000004">
    <property type="protein sequence ID" value="TWT77504.1"/>
    <property type="molecule type" value="Genomic_DNA"/>
</dbReference>
<evidence type="ECO:0000313" key="2">
    <source>
        <dbReference type="Proteomes" id="UP000318478"/>
    </source>
</evidence>
<dbReference type="Proteomes" id="UP000318478">
    <property type="component" value="Unassembled WGS sequence"/>
</dbReference>
<comment type="caution">
    <text evidence="1">The sequence shown here is derived from an EMBL/GenBank/DDBJ whole genome shotgun (WGS) entry which is preliminary data.</text>
</comment>
<protein>
    <recommendedName>
        <fullName evidence="3">PIN domain-containing protein</fullName>
    </recommendedName>
</protein>
<proteinExistence type="predicted"/>
<evidence type="ECO:0008006" key="3">
    <source>
        <dbReference type="Google" id="ProtNLM"/>
    </source>
</evidence>
<dbReference type="PANTHER" id="PTHR42188">
    <property type="entry name" value="23S RRNA-SPECIFIC ENDONUCLEASE VAPC20"/>
    <property type="match status" value="1"/>
</dbReference>
<dbReference type="GO" id="GO:0004521">
    <property type="term" value="F:RNA endonuclease activity"/>
    <property type="evidence" value="ECO:0007669"/>
    <property type="project" value="InterPro"/>
</dbReference>
<gene>
    <name evidence="1" type="ORF">Pla123a_21650</name>
</gene>
<reference evidence="1 2" key="1">
    <citation type="submission" date="2019-02" db="EMBL/GenBank/DDBJ databases">
        <title>Deep-cultivation of Planctomycetes and their phenomic and genomic characterization uncovers novel biology.</title>
        <authorList>
            <person name="Wiegand S."/>
            <person name="Jogler M."/>
            <person name="Boedeker C."/>
            <person name="Pinto D."/>
            <person name="Vollmers J."/>
            <person name="Rivas-Marin E."/>
            <person name="Kohn T."/>
            <person name="Peeters S.H."/>
            <person name="Heuer A."/>
            <person name="Rast P."/>
            <person name="Oberbeckmann S."/>
            <person name="Bunk B."/>
            <person name="Jeske O."/>
            <person name="Meyerdierks A."/>
            <person name="Storesund J.E."/>
            <person name="Kallscheuer N."/>
            <person name="Luecker S."/>
            <person name="Lage O.M."/>
            <person name="Pohl T."/>
            <person name="Merkel B.J."/>
            <person name="Hornburger P."/>
            <person name="Mueller R.-W."/>
            <person name="Bruemmer F."/>
            <person name="Labrenz M."/>
            <person name="Spormann A.M."/>
            <person name="Op Den Camp H."/>
            <person name="Overmann J."/>
            <person name="Amann R."/>
            <person name="Jetten M.S.M."/>
            <person name="Mascher T."/>
            <person name="Medema M.H."/>
            <person name="Devos D.P."/>
            <person name="Kaster A.-K."/>
            <person name="Ovreas L."/>
            <person name="Rohde M."/>
            <person name="Galperin M.Y."/>
            <person name="Jogler C."/>
        </authorList>
    </citation>
    <scope>NUCLEOTIDE SEQUENCE [LARGE SCALE GENOMIC DNA]</scope>
    <source>
        <strain evidence="1 2">Pla123a</strain>
    </source>
</reference>